<dbReference type="Proteomes" id="UP000799291">
    <property type="component" value="Unassembled WGS sequence"/>
</dbReference>
<dbReference type="PANTHER" id="PTHR40633">
    <property type="entry name" value="MATRIX PROTEIN, PUTATIVE (AFU_ORTHOLOGUE AFUA_8G05410)-RELATED"/>
    <property type="match status" value="1"/>
</dbReference>
<dbReference type="OrthoDB" id="5589325at2759"/>
<name>A0A6G1IWL2_9PLEO</name>
<dbReference type="InterPro" id="IPR018466">
    <property type="entry name" value="Kre9/Knh1-like_N"/>
</dbReference>
<organism evidence="5 6">
    <name type="scientific">Lentithecium fluviatile CBS 122367</name>
    <dbReference type="NCBI Taxonomy" id="1168545"/>
    <lineage>
        <taxon>Eukaryota</taxon>
        <taxon>Fungi</taxon>
        <taxon>Dikarya</taxon>
        <taxon>Ascomycota</taxon>
        <taxon>Pezizomycotina</taxon>
        <taxon>Dothideomycetes</taxon>
        <taxon>Pleosporomycetidae</taxon>
        <taxon>Pleosporales</taxon>
        <taxon>Massarineae</taxon>
        <taxon>Lentitheciaceae</taxon>
        <taxon>Lentithecium</taxon>
    </lineage>
</organism>
<feature type="signal peptide" evidence="3">
    <location>
        <begin position="1"/>
        <end position="19"/>
    </location>
</feature>
<evidence type="ECO:0000313" key="5">
    <source>
        <dbReference type="EMBL" id="KAF2682370.1"/>
    </source>
</evidence>
<dbReference type="PANTHER" id="PTHR40633:SF1">
    <property type="entry name" value="GPI ANCHORED SERINE-THREONINE RICH PROTEIN (AFU_ORTHOLOGUE AFUA_1G03630)"/>
    <property type="match status" value="1"/>
</dbReference>
<gene>
    <name evidence="5" type="ORF">K458DRAFT_419767</name>
</gene>
<proteinExistence type="predicted"/>
<feature type="domain" description="Yeast cell wall synthesis Kre9/Knh1-like N-terminal" evidence="4">
    <location>
        <begin position="28"/>
        <end position="101"/>
    </location>
</feature>
<evidence type="ECO:0000256" key="1">
    <source>
        <dbReference type="ARBA" id="ARBA00022729"/>
    </source>
</evidence>
<dbReference type="InterPro" id="IPR052982">
    <property type="entry name" value="SRP1/TIP1-like"/>
</dbReference>
<feature type="chain" id="PRO_5026225603" description="Yeast cell wall synthesis Kre9/Knh1-like N-terminal domain-containing protein" evidence="3">
    <location>
        <begin position="20"/>
        <end position="224"/>
    </location>
</feature>
<keyword evidence="1 3" id="KW-0732">Signal</keyword>
<evidence type="ECO:0000256" key="3">
    <source>
        <dbReference type="SAM" id="SignalP"/>
    </source>
</evidence>
<feature type="region of interest" description="Disordered" evidence="2">
    <location>
        <begin position="100"/>
        <end position="199"/>
    </location>
</feature>
<sequence length="224" mass="22401">MRFFQVVLSGAALIAAAWALELNEVPTSLEAGKTYTITYSPKDNTPTTFILRKGDPGNLDTIGTIGTATGGSFTWTVPTDLADAPNYAFEIQQEGVDPNYSGLIPLTGGSGKDTSSSKSASPTASSYPTKSTASSTPSVSATTTTESTTKSTPATTTASGTGSITTPGLNSTITTASLSRTSSGGSSATTSAGSPPAEQTNAAAMFGSSPLALLVGAAAMAYLN</sequence>
<evidence type="ECO:0000256" key="2">
    <source>
        <dbReference type="SAM" id="MobiDB-lite"/>
    </source>
</evidence>
<feature type="compositionally biased region" description="Low complexity" evidence="2">
    <location>
        <begin position="112"/>
        <end position="194"/>
    </location>
</feature>
<protein>
    <recommendedName>
        <fullName evidence="4">Yeast cell wall synthesis Kre9/Knh1-like N-terminal domain-containing protein</fullName>
    </recommendedName>
</protein>
<evidence type="ECO:0000313" key="6">
    <source>
        <dbReference type="Proteomes" id="UP000799291"/>
    </source>
</evidence>
<reference evidence="5" key="1">
    <citation type="journal article" date="2020" name="Stud. Mycol.">
        <title>101 Dothideomycetes genomes: a test case for predicting lifestyles and emergence of pathogens.</title>
        <authorList>
            <person name="Haridas S."/>
            <person name="Albert R."/>
            <person name="Binder M."/>
            <person name="Bloem J."/>
            <person name="Labutti K."/>
            <person name="Salamov A."/>
            <person name="Andreopoulos B."/>
            <person name="Baker S."/>
            <person name="Barry K."/>
            <person name="Bills G."/>
            <person name="Bluhm B."/>
            <person name="Cannon C."/>
            <person name="Castanera R."/>
            <person name="Culley D."/>
            <person name="Daum C."/>
            <person name="Ezra D."/>
            <person name="Gonzalez J."/>
            <person name="Henrissat B."/>
            <person name="Kuo A."/>
            <person name="Liang C."/>
            <person name="Lipzen A."/>
            <person name="Lutzoni F."/>
            <person name="Magnuson J."/>
            <person name="Mondo S."/>
            <person name="Nolan M."/>
            <person name="Ohm R."/>
            <person name="Pangilinan J."/>
            <person name="Park H.-J."/>
            <person name="Ramirez L."/>
            <person name="Alfaro M."/>
            <person name="Sun H."/>
            <person name="Tritt A."/>
            <person name="Yoshinaga Y."/>
            <person name="Zwiers L.-H."/>
            <person name="Turgeon B."/>
            <person name="Goodwin S."/>
            <person name="Spatafora J."/>
            <person name="Crous P."/>
            <person name="Grigoriev I."/>
        </authorList>
    </citation>
    <scope>NUCLEOTIDE SEQUENCE</scope>
    <source>
        <strain evidence="5">CBS 122367</strain>
    </source>
</reference>
<dbReference type="EMBL" id="MU005587">
    <property type="protein sequence ID" value="KAF2682370.1"/>
    <property type="molecule type" value="Genomic_DNA"/>
</dbReference>
<dbReference type="Pfam" id="PF10342">
    <property type="entry name" value="Kre9_KNH"/>
    <property type="match status" value="1"/>
</dbReference>
<evidence type="ECO:0000259" key="4">
    <source>
        <dbReference type="Pfam" id="PF10342"/>
    </source>
</evidence>
<keyword evidence="6" id="KW-1185">Reference proteome</keyword>
<accession>A0A6G1IWL2</accession>
<dbReference type="AlphaFoldDB" id="A0A6G1IWL2"/>